<dbReference type="SMART" id="SM00360">
    <property type="entry name" value="RRM"/>
    <property type="match status" value="1"/>
</dbReference>
<gene>
    <name evidence="4" type="ORF">Tco_0625793</name>
</gene>
<reference evidence="4" key="1">
    <citation type="journal article" date="2022" name="Int. J. Mol. Sci.">
        <title>Draft Genome of Tanacetum Coccineum: Genomic Comparison of Closely Related Tanacetum-Family Plants.</title>
        <authorList>
            <person name="Yamashiro T."/>
            <person name="Shiraishi A."/>
            <person name="Nakayama K."/>
            <person name="Satake H."/>
        </authorList>
    </citation>
    <scope>NUCLEOTIDE SEQUENCE</scope>
</reference>
<dbReference type="PROSITE" id="PS50102">
    <property type="entry name" value="RRM"/>
    <property type="match status" value="1"/>
</dbReference>
<feature type="domain" description="RRM" evidence="3">
    <location>
        <begin position="16"/>
        <end position="93"/>
    </location>
</feature>
<dbReference type="EMBL" id="BQNB010008656">
    <property type="protein sequence ID" value="GJS52431.1"/>
    <property type="molecule type" value="Genomic_DNA"/>
</dbReference>
<evidence type="ECO:0000259" key="3">
    <source>
        <dbReference type="PROSITE" id="PS50102"/>
    </source>
</evidence>
<dbReference type="PANTHER" id="PTHR46890">
    <property type="entry name" value="NON-LTR RETROLELEMENT REVERSE TRANSCRIPTASE-LIKE PROTEIN-RELATED"/>
    <property type="match status" value="1"/>
</dbReference>
<comment type="caution">
    <text evidence="4">The sequence shown here is derived from an EMBL/GenBank/DDBJ whole genome shotgun (WGS) entry which is preliminary data.</text>
</comment>
<name>A0ABQ4WHT9_9ASTR</name>
<keyword evidence="4" id="KW-0548">Nucleotidyltransferase</keyword>
<keyword evidence="4" id="KW-0808">Transferase</keyword>
<feature type="compositionally biased region" description="Basic and acidic residues" evidence="2">
    <location>
        <begin position="442"/>
        <end position="463"/>
    </location>
</feature>
<dbReference type="InterPro" id="IPR000504">
    <property type="entry name" value="RRM_dom"/>
</dbReference>
<feature type="region of interest" description="Disordered" evidence="2">
    <location>
        <begin position="99"/>
        <end position="126"/>
    </location>
</feature>
<reference evidence="4" key="2">
    <citation type="submission" date="2022-01" db="EMBL/GenBank/DDBJ databases">
        <authorList>
            <person name="Yamashiro T."/>
            <person name="Shiraishi A."/>
            <person name="Satake H."/>
            <person name="Nakayama K."/>
        </authorList>
    </citation>
    <scope>NUCLEOTIDE SEQUENCE</scope>
</reference>
<dbReference type="Gene3D" id="3.30.70.330">
    <property type="match status" value="1"/>
</dbReference>
<accession>A0ABQ4WHT9</accession>
<protein>
    <submittedName>
        <fullName evidence="4">RNA-directed DNA polymerase, eukaryota</fullName>
    </submittedName>
</protein>
<dbReference type="SUPFAM" id="SSF54928">
    <property type="entry name" value="RNA-binding domain, RBD"/>
    <property type="match status" value="1"/>
</dbReference>
<dbReference type="InterPro" id="IPR035979">
    <property type="entry name" value="RBD_domain_sf"/>
</dbReference>
<dbReference type="Proteomes" id="UP001151760">
    <property type="component" value="Unassembled WGS sequence"/>
</dbReference>
<dbReference type="Pfam" id="PF00078">
    <property type="entry name" value="RVT_1"/>
    <property type="match status" value="1"/>
</dbReference>
<sequence length="956" mass="109739">MGSNRSKEDEVQRISTSVFVTNFPEVFSAKDLWNTCKQYGQVVDAYIPNRRSKAGKRFGFVRFVKVFDTERLVKNLCTVWVGRHKLHANIPRFQREPLNKHSNLHNNFGEKRGSSGAGNNKNGGLSNPKGFMVFDQVRKANGNFDRHPSYVGVVKQKMMFQQTRDDDNKPSIVLDDSCVLQCDYSLSLTGKVLDFGSLSNLKMVLTKEGFENFNLKYLGGFWVLIEFCSKQALEKFKSHVGVGSWFSSLEYASNTFLIDERVVWVDIEGVPLKVWTTNTFNKISSKWGEMLFEEDKKNVCLNTKRVCIKTKLENNIFESFKIIVNGKVFWIRAKEVCGWVPDFLEDEEEGDESDEDTFDDEFGKDNSKVNMNFNSEGESDKEEKKQKLQGNNVEDEISNGSLNYPPGFTPIEEGDKKFDKVDKLNRKEHGYTENANEQVNNVEEKSNKGMSSSKEEDKESRCSGHFRRVEGPKTGGYILQLLDDVVKVGKTMGYKMDGPSVDNSGGILCVWDPRMFRKQNSTVSDYFVAIQGVWISNAKKCLIISVYAPQEEDWWKFHQGKKVDQVLLNKRSQVMNSLHDFGKLESMEIAQKAKIKWSIEGDENSKYFHGILNKKRNQTAIRGILAEGVWIDDPNSVKNEFLSHFKEHFDRPCSSRLILDMTYTNRLNLDQIDDLERNVTKEEIKRAVWDCGTDKSPDPEGFTFGFYRRYGDIIEKDIVDVVSYIFTEGMFSKCRNASFIALIPKMQDAKVVKDFRPISLIGSLYKIIAKILANCLVMGLGDLVSEFQSAFIANRQILDGPFILNELIQWCKSKKKQTMIFKIDFEKAYDSVRWDYLDDVLENFGLRMNLQKSKLLGIAVEDEKVSRAAMKMGCCTLKTPFSYLGIKVGGMMTRIKSWDEIEAKLHSRLSKWKLKTLSIGVRLTLLQSVLSSTLIYYMSMFKVPFHVFKCLEDIRR</sequence>
<dbReference type="CDD" id="cd01650">
    <property type="entry name" value="RT_nLTR_like"/>
    <property type="match status" value="1"/>
</dbReference>
<feature type="compositionally biased region" description="Polar residues" evidence="2">
    <location>
        <begin position="388"/>
        <end position="402"/>
    </location>
</feature>
<evidence type="ECO:0000313" key="4">
    <source>
        <dbReference type="EMBL" id="GJS52431.1"/>
    </source>
</evidence>
<dbReference type="InterPro" id="IPR052343">
    <property type="entry name" value="Retrotransposon-Effector_Assoc"/>
</dbReference>
<dbReference type="GO" id="GO:0003964">
    <property type="term" value="F:RNA-directed DNA polymerase activity"/>
    <property type="evidence" value="ECO:0007669"/>
    <property type="project" value="UniProtKB-KW"/>
</dbReference>
<evidence type="ECO:0000313" key="5">
    <source>
        <dbReference type="Proteomes" id="UP001151760"/>
    </source>
</evidence>
<organism evidence="4 5">
    <name type="scientific">Tanacetum coccineum</name>
    <dbReference type="NCBI Taxonomy" id="301880"/>
    <lineage>
        <taxon>Eukaryota</taxon>
        <taxon>Viridiplantae</taxon>
        <taxon>Streptophyta</taxon>
        <taxon>Embryophyta</taxon>
        <taxon>Tracheophyta</taxon>
        <taxon>Spermatophyta</taxon>
        <taxon>Magnoliopsida</taxon>
        <taxon>eudicotyledons</taxon>
        <taxon>Gunneridae</taxon>
        <taxon>Pentapetalae</taxon>
        <taxon>asterids</taxon>
        <taxon>campanulids</taxon>
        <taxon>Asterales</taxon>
        <taxon>Asteraceae</taxon>
        <taxon>Asteroideae</taxon>
        <taxon>Anthemideae</taxon>
        <taxon>Anthemidinae</taxon>
        <taxon>Tanacetum</taxon>
    </lineage>
</organism>
<keyword evidence="4" id="KW-0695">RNA-directed DNA polymerase</keyword>
<proteinExistence type="predicted"/>
<feature type="region of interest" description="Disordered" evidence="2">
    <location>
        <begin position="427"/>
        <end position="463"/>
    </location>
</feature>
<feature type="compositionally biased region" description="Low complexity" evidence="2">
    <location>
        <begin position="117"/>
        <end position="126"/>
    </location>
</feature>
<evidence type="ECO:0000256" key="1">
    <source>
        <dbReference type="PROSITE-ProRule" id="PRU00176"/>
    </source>
</evidence>
<dbReference type="InterPro" id="IPR012677">
    <property type="entry name" value="Nucleotide-bd_a/b_plait_sf"/>
</dbReference>
<dbReference type="CDD" id="cd00590">
    <property type="entry name" value="RRM_SF"/>
    <property type="match status" value="1"/>
</dbReference>
<keyword evidence="1" id="KW-0694">RNA-binding</keyword>
<evidence type="ECO:0000256" key="2">
    <source>
        <dbReference type="SAM" id="MobiDB-lite"/>
    </source>
</evidence>
<feature type="region of interest" description="Disordered" evidence="2">
    <location>
        <begin position="348"/>
        <end position="414"/>
    </location>
</feature>
<dbReference type="InterPro" id="IPR000477">
    <property type="entry name" value="RT_dom"/>
</dbReference>
<dbReference type="PANTHER" id="PTHR46890:SF48">
    <property type="entry name" value="RNA-DIRECTED DNA POLYMERASE"/>
    <property type="match status" value="1"/>
</dbReference>
<feature type="compositionally biased region" description="Acidic residues" evidence="2">
    <location>
        <begin position="348"/>
        <end position="360"/>
    </location>
</feature>
<dbReference type="Pfam" id="PF00076">
    <property type="entry name" value="RRM_1"/>
    <property type="match status" value="1"/>
</dbReference>
<keyword evidence="5" id="KW-1185">Reference proteome</keyword>